<dbReference type="EMBL" id="BFEA01000609">
    <property type="protein sequence ID" value="GBG87384.1"/>
    <property type="molecule type" value="Genomic_DNA"/>
</dbReference>
<dbReference type="OrthoDB" id="538817at2759"/>
<dbReference type="Gramene" id="GBG87384">
    <property type="protein sequence ID" value="GBG87384"/>
    <property type="gene ID" value="CBR_g45441"/>
</dbReference>
<keyword evidence="9" id="KW-1185">Reference proteome</keyword>
<evidence type="ECO:0000256" key="2">
    <source>
        <dbReference type="ARBA" id="ARBA00010449"/>
    </source>
</evidence>
<dbReference type="InterPro" id="IPR028235">
    <property type="entry name" value="DNAAF3_C"/>
</dbReference>
<feature type="compositionally biased region" description="Basic and acidic residues" evidence="5">
    <location>
        <begin position="496"/>
        <end position="517"/>
    </location>
</feature>
<feature type="compositionally biased region" description="Basic and acidic residues" evidence="5">
    <location>
        <begin position="766"/>
        <end position="804"/>
    </location>
</feature>
<feature type="compositionally biased region" description="Basic and acidic residues" evidence="5">
    <location>
        <begin position="925"/>
        <end position="969"/>
    </location>
</feature>
<evidence type="ECO:0000259" key="7">
    <source>
        <dbReference type="Pfam" id="PF14740"/>
    </source>
</evidence>
<dbReference type="STRING" id="69332.A0A388LYI5"/>
<feature type="domain" description="Dynein assembly factor 3 C-terminal" evidence="7">
    <location>
        <begin position="931"/>
        <end position="1079"/>
    </location>
</feature>
<name>A0A388LYI5_CHABU</name>
<protein>
    <recommendedName>
        <fullName evidence="10">Dynein assembly factor 3, axonemal</fullName>
    </recommendedName>
</protein>
<organism evidence="8 9">
    <name type="scientific">Chara braunii</name>
    <name type="common">Braun's stonewort</name>
    <dbReference type="NCBI Taxonomy" id="69332"/>
    <lineage>
        <taxon>Eukaryota</taxon>
        <taxon>Viridiplantae</taxon>
        <taxon>Streptophyta</taxon>
        <taxon>Charophyceae</taxon>
        <taxon>Charales</taxon>
        <taxon>Characeae</taxon>
        <taxon>Chara</taxon>
    </lineage>
</organism>
<reference evidence="8 9" key="1">
    <citation type="journal article" date="2018" name="Cell">
        <title>The Chara Genome: Secondary Complexity and Implications for Plant Terrestrialization.</title>
        <authorList>
            <person name="Nishiyama T."/>
            <person name="Sakayama H."/>
            <person name="Vries J.D."/>
            <person name="Buschmann H."/>
            <person name="Saint-Marcoux D."/>
            <person name="Ullrich K.K."/>
            <person name="Haas F.B."/>
            <person name="Vanderstraeten L."/>
            <person name="Becker D."/>
            <person name="Lang D."/>
            <person name="Vosolsobe S."/>
            <person name="Rombauts S."/>
            <person name="Wilhelmsson P.K.I."/>
            <person name="Janitza P."/>
            <person name="Kern R."/>
            <person name="Heyl A."/>
            <person name="Rumpler F."/>
            <person name="Villalobos L.I.A.C."/>
            <person name="Clay J.M."/>
            <person name="Skokan R."/>
            <person name="Toyoda A."/>
            <person name="Suzuki Y."/>
            <person name="Kagoshima H."/>
            <person name="Schijlen E."/>
            <person name="Tajeshwar N."/>
            <person name="Catarino B."/>
            <person name="Hetherington A.J."/>
            <person name="Saltykova A."/>
            <person name="Bonnot C."/>
            <person name="Breuninger H."/>
            <person name="Symeonidi A."/>
            <person name="Radhakrishnan G.V."/>
            <person name="Van Nieuwerburgh F."/>
            <person name="Deforce D."/>
            <person name="Chang C."/>
            <person name="Karol K.G."/>
            <person name="Hedrich R."/>
            <person name="Ulvskov P."/>
            <person name="Glockner G."/>
            <person name="Delwiche C.F."/>
            <person name="Petrasek J."/>
            <person name="Van de Peer Y."/>
            <person name="Friml J."/>
            <person name="Beilby M."/>
            <person name="Dolan L."/>
            <person name="Kohara Y."/>
            <person name="Sugano S."/>
            <person name="Fujiyama A."/>
            <person name="Delaux P.-M."/>
            <person name="Quint M."/>
            <person name="TheiBen G."/>
            <person name="Hagemann M."/>
            <person name="Harholt J."/>
            <person name="Dunand C."/>
            <person name="Zachgo S."/>
            <person name="Langdale J."/>
            <person name="Maumus F."/>
            <person name="Straeten D.V.D."/>
            <person name="Gould S.B."/>
            <person name="Rensing S.A."/>
        </authorList>
    </citation>
    <scope>NUCLEOTIDE SEQUENCE [LARGE SCALE GENOMIC DNA]</scope>
    <source>
        <strain evidence="8 9">S276</strain>
    </source>
</reference>
<evidence type="ECO:0000256" key="1">
    <source>
        <dbReference type="ARBA" id="ARBA00004496"/>
    </source>
</evidence>
<feature type="compositionally biased region" description="Basic and acidic residues" evidence="5">
    <location>
        <begin position="723"/>
        <end position="741"/>
    </location>
</feature>
<dbReference type="Pfam" id="PF14737">
    <property type="entry name" value="DUF4470"/>
    <property type="match status" value="1"/>
</dbReference>
<feature type="compositionally biased region" description="Basic and acidic residues" evidence="5">
    <location>
        <begin position="437"/>
        <end position="489"/>
    </location>
</feature>
<evidence type="ECO:0000256" key="5">
    <source>
        <dbReference type="SAM" id="MobiDB-lite"/>
    </source>
</evidence>
<feature type="compositionally biased region" description="Basic and acidic residues" evidence="5">
    <location>
        <begin position="825"/>
        <end position="853"/>
    </location>
</feature>
<proteinExistence type="inferred from homology"/>
<dbReference type="GO" id="GO:0005737">
    <property type="term" value="C:cytoplasm"/>
    <property type="evidence" value="ECO:0007669"/>
    <property type="project" value="UniProtKB-SubCell"/>
</dbReference>
<feature type="region of interest" description="Disordered" evidence="5">
    <location>
        <begin position="756"/>
        <end position="971"/>
    </location>
</feature>
<evidence type="ECO:0000259" key="6">
    <source>
        <dbReference type="Pfam" id="PF14737"/>
    </source>
</evidence>
<evidence type="ECO:0000313" key="8">
    <source>
        <dbReference type="EMBL" id="GBG87384.1"/>
    </source>
</evidence>
<evidence type="ECO:0000313" key="9">
    <source>
        <dbReference type="Proteomes" id="UP000265515"/>
    </source>
</evidence>
<feature type="compositionally biased region" description="Low complexity" evidence="5">
    <location>
        <begin position="401"/>
        <end position="422"/>
    </location>
</feature>
<feature type="domain" description="DUF4470" evidence="6">
    <location>
        <begin position="27"/>
        <end position="102"/>
    </location>
</feature>
<feature type="compositionally biased region" description="Acidic residues" evidence="5">
    <location>
        <begin position="805"/>
        <end position="817"/>
    </location>
</feature>
<feature type="region of interest" description="Disordered" evidence="5">
    <location>
        <begin position="607"/>
        <end position="741"/>
    </location>
</feature>
<accession>A0A388LYI5</accession>
<dbReference type="PANTHER" id="PTHR22118:SF14">
    <property type="entry name" value="DYNEIN AXONEMAL ASSEMBLY FACTOR 3"/>
    <property type="match status" value="1"/>
</dbReference>
<comment type="subcellular location">
    <subcellularLocation>
        <location evidence="1">Cytoplasm</location>
    </subcellularLocation>
</comment>
<dbReference type="GO" id="GO:0044458">
    <property type="term" value="P:motile cilium assembly"/>
    <property type="evidence" value="ECO:0007669"/>
    <property type="project" value="TreeGrafter"/>
</dbReference>
<sequence length="1099" mass="123194">MGSNVRATIKGPEDPRSDGEHKDTAAPPPVRVLLIGPADCRHTVTTICRSHRWLRHDVELYIYEPRMAPLARHIALLALMFDDQLLTRSRVEMLLELHGNVLVREKTAEYLEELGKKLALLVHCSQLHATPLPNPQPQPTPSNKLINPLPSVDKLKPKSEQLLLEKISPVLLRLIDLSLLRHKECDALADLFCSWRRKVPFDIAALRDRRMRKYFGERYDFQRNLADWDYSMALAERAPVVHSRNFKDWRATGIAYRFRDCVYTEPNRSLQSWACGRTLDYVDRNGEERGRTIEQRGFWGDILNGPYPAFSIATENRNLMKTRNGVHLHTETELAVFNLTSLLYELQHSKIYRTAEEKGKKVVVAEVEQSESDCKSESQAHGAGYSMLPTVHETSSELGPSEQASTSASASASASASVSVCESDSEDMGDGENGAEVGREEEGERTREKRGEEERGRERQGEREEDKNGNHRAGRERGREEEGERARETGEEEEERERQRQGEREEDKNGIHREEYRGQQACPRIGADDQTESAVRDEGKSSTPGTHNAIAIASVLASEGETAIVQPAVVSAPIQSLGENVEPSNADPQCEGPGILSFKAATTLPDELSRAAKPTAADSQPLTRPALDSCCGTVVVDPRLEPMDVPGSSAGPRTVQGQTQSSELGSESGTRSSLDQRGSVAKPGRAFLSNVDVNEKDRGSGGSGGSGGSCARVACIDDGDGGDAIRSEERSDPNEKDKIDIHSAHACADVCRDAAASSVVGGGGGGEKEKERRLRREKEKEREEKVKEEVERAEEVRKKERESREEEEEEEEEEEAEGVNGLGDEGEKKGRRQAEEKEEKVLEKKTGEKKTGEEKEEEPGDKEEGGVGREMKEEREKVQQEEGEEKWEREWNEEDKERKEEKKGEEREAKGEEKVVSKDDEDEEKLEKETEEKQQPEVEKKKKNGEEEIENVKKEMEAKQKDTEDKIMTNEEEEQDCLVEGWSENAAETLDLFKLVFITGDLHKVVLQKPMFRTKKFDAVVIGVGYAQAFDNVDMNSITKDDARIVVEGSRFILGLRKEHQAAFVKKMDEIAERLGWEPALTHESLAEHLVYRKRVVSS</sequence>
<dbReference type="Proteomes" id="UP000265515">
    <property type="component" value="Unassembled WGS sequence"/>
</dbReference>
<feature type="compositionally biased region" description="Basic and acidic residues" evidence="5">
    <location>
        <begin position="862"/>
        <end position="918"/>
    </location>
</feature>
<comment type="similarity">
    <text evidence="2">Belongs to the DNAAF3 family.</text>
</comment>
<comment type="caution">
    <text evidence="8">The sequence shown here is derived from an EMBL/GenBank/DDBJ whole genome shotgun (WGS) entry which is preliminary data.</text>
</comment>
<dbReference type="GO" id="GO:0070286">
    <property type="term" value="P:axonemal dynein complex assembly"/>
    <property type="evidence" value="ECO:0007669"/>
    <property type="project" value="InterPro"/>
</dbReference>
<feature type="compositionally biased region" description="Polar residues" evidence="5">
    <location>
        <begin position="655"/>
        <end position="676"/>
    </location>
</feature>
<dbReference type="InterPro" id="IPR027974">
    <property type="entry name" value="DUF4470"/>
</dbReference>
<evidence type="ECO:0008006" key="10">
    <source>
        <dbReference type="Google" id="ProtNLM"/>
    </source>
</evidence>
<dbReference type="Pfam" id="PF14740">
    <property type="entry name" value="DUF4471"/>
    <property type="match status" value="2"/>
</dbReference>
<dbReference type="AlphaFoldDB" id="A0A388LYI5"/>
<keyword evidence="3" id="KW-0963">Cytoplasm</keyword>
<keyword evidence="4" id="KW-0970">Cilium biogenesis/degradation</keyword>
<feature type="region of interest" description="Disordered" evidence="5">
    <location>
        <begin position="1"/>
        <end position="28"/>
    </location>
</feature>
<evidence type="ECO:0000256" key="3">
    <source>
        <dbReference type="ARBA" id="ARBA00022490"/>
    </source>
</evidence>
<dbReference type="PANTHER" id="PTHR22118">
    <property type="entry name" value="DYNEIN ASSEMBLY FACTOR 3, AXONEMAL"/>
    <property type="match status" value="1"/>
</dbReference>
<feature type="region of interest" description="Disordered" evidence="5">
    <location>
        <begin position="392"/>
        <end position="547"/>
    </location>
</feature>
<dbReference type="InterPro" id="IPR039304">
    <property type="entry name" value="DNAAF3"/>
</dbReference>
<feature type="compositionally biased region" description="Basic and acidic residues" evidence="5">
    <location>
        <begin position="11"/>
        <end position="24"/>
    </location>
</feature>
<gene>
    <name evidence="8" type="ORF">CBR_g45441</name>
</gene>
<feature type="domain" description="Dynein assembly factor 3 C-terminal" evidence="7">
    <location>
        <begin position="175"/>
        <end position="376"/>
    </location>
</feature>
<evidence type="ECO:0000256" key="4">
    <source>
        <dbReference type="ARBA" id="ARBA00022794"/>
    </source>
</evidence>